<evidence type="ECO:0000259" key="4">
    <source>
        <dbReference type="PROSITE" id="PS51891"/>
    </source>
</evidence>
<dbReference type="EMBL" id="KZ826004">
    <property type="protein sequence ID" value="PYH89967.1"/>
    <property type="molecule type" value="Genomic_DNA"/>
</dbReference>
<feature type="non-terminal residue" evidence="5">
    <location>
        <position position="105"/>
    </location>
</feature>
<feature type="non-terminal residue" evidence="5">
    <location>
        <position position="1"/>
    </location>
</feature>
<dbReference type="InterPro" id="IPR011057">
    <property type="entry name" value="Mss4-like_sf"/>
</dbReference>
<evidence type="ECO:0000256" key="3">
    <source>
        <dbReference type="ARBA" id="ARBA00022833"/>
    </source>
</evidence>
<organism evidence="5 6">
    <name type="scientific">Aspergillus ellipticus CBS 707.79</name>
    <dbReference type="NCBI Taxonomy" id="1448320"/>
    <lineage>
        <taxon>Eukaryota</taxon>
        <taxon>Fungi</taxon>
        <taxon>Dikarya</taxon>
        <taxon>Ascomycota</taxon>
        <taxon>Pezizomycotina</taxon>
        <taxon>Eurotiomycetes</taxon>
        <taxon>Eurotiomycetidae</taxon>
        <taxon>Eurotiales</taxon>
        <taxon>Aspergillaceae</taxon>
        <taxon>Aspergillus</taxon>
        <taxon>Aspergillus subgen. Circumdati</taxon>
    </lineage>
</organism>
<protein>
    <recommendedName>
        <fullName evidence="4">CENP-V/GFA domain-containing protein</fullName>
    </recommendedName>
</protein>
<dbReference type="VEuPathDB" id="FungiDB:BO71DRAFT_295824"/>
<accession>A0A319D613</accession>
<evidence type="ECO:0000256" key="2">
    <source>
        <dbReference type="ARBA" id="ARBA00022723"/>
    </source>
</evidence>
<sequence length="105" mass="11749">PTPTSEHCVHHGHCHCGAVRFTFTLSRPLPEYPVNSCNCPICTRNGYLLVYPARQDFTLETGQADLRQYTFPRLVAQHQFCGRCGSSCFIQLLEEDAPPIVAVNV</sequence>
<dbReference type="Gene3D" id="2.170.150.70">
    <property type="match status" value="1"/>
</dbReference>
<dbReference type="PANTHER" id="PTHR28620">
    <property type="entry name" value="CENTROMERE PROTEIN V"/>
    <property type="match status" value="1"/>
</dbReference>
<dbReference type="Proteomes" id="UP000247810">
    <property type="component" value="Unassembled WGS sequence"/>
</dbReference>
<evidence type="ECO:0000256" key="1">
    <source>
        <dbReference type="ARBA" id="ARBA00005495"/>
    </source>
</evidence>
<dbReference type="AlphaFoldDB" id="A0A319D613"/>
<keyword evidence="2" id="KW-0479">Metal-binding</keyword>
<reference evidence="5 6" key="1">
    <citation type="submission" date="2018-02" db="EMBL/GenBank/DDBJ databases">
        <title>The genomes of Aspergillus section Nigri reveals drivers in fungal speciation.</title>
        <authorList>
            <consortium name="DOE Joint Genome Institute"/>
            <person name="Vesth T.C."/>
            <person name="Nybo J."/>
            <person name="Theobald S."/>
            <person name="Brandl J."/>
            <person name="Frisvad J.C."/>
            <person name="Nielsen K.F."/>
            <person name="Lyhne E.K."/>
            <person name="Kogle M.E."/>
            <person name="Kuo A."/>
            <person name="Riley R."/>
            <person name="Clum A."/>
            <person name="Nolan M."/>
            <person name="Lipzen A."/>
            <person name="Salamov A."/>
            <person name="Henrissat B."/>
            <person name="Wiebenga A."/>
            <person name="De vries R.P."/>
            <person name="Grigoriev I.V."/>
            <person name="Mortensen U.H."/>
            <person name="Andersen M.R."/>
            <person name="Baker S.E."/>
        </authorList>
    </citation>
    <scope>NUCLEOTIDE SEQUENCE [LARGE SCALE GENOMIC DNA]</scope>
    <source>
        <strain evidence="5 6">CBS 707.79</strain>
    </source>
</reference>
<gene>
    <name evidence="5" type="ORF">BO71DRAFT_295824</name>
</gene>
<keyword evidence="6" id="KW-1185">Reference proteome</keyword>
<dbReference type="InterPro" id="IPR052355">
    <property type="entry name" value="CENP-V-like"/>
</dbReference>
<dbReference type="GO" id="GO:0046872">
    <property type="term" value="F:metal ion binding"/>
    <property type="evidence" value="ECO:0007669"/>
    <property type="project" value="UniProtKB-KW"/>
</dbReference>
<dbReference type="InterPro" id="IPR006913">
    <property type="entry name" value="CENP-V/GFA"/>
</dbReference>
<dbReference type="Pfam" id="PF04828">
    <property type="entry name" value="GFA"/>
    <property type="match status" value="1"/>
</dbReference>
<evidence type="ECO:0000313" key="5">
    <source>
        <dbReference type="EMBL" id="PYH89967.1"/>
    </source>
</evidence>
<keyword evidence="3" id="KW-0862">Zinc</keyword>
<dbReference type="STRING" id="1448320.A0A319D613"/>
<comment type="similarity">
    <text evidence="1">Belongs to the Gfa family.</text>
</comment>
<dbReference type="PROSITE" id="PS51891">
    <property type="entry name" value="CENP_V_GFA"/>
    <property type="match status" value="1"/>
</dbReference>
<name>A0A319D613_9EURO</name>
<dbReference type="OrthoDB" id="2993351at2759"/>
<dbReference type="GO" id="GO:0016846">
    <property type="term" value="F:carbon-sulfur lyase activity"/>
    <property type="evidence" value="ECO:0007669"/>
    <property type="project" value="InterPro"/>
</dbReference>
<proteinExistence type="inferred from homology"/>
<feature type="domain" description="CENP-V/GFA" evidence="4">
    <location>
        <begin position="10"/>
        <end position="105"/>
    </location>
</feature>
<dbReference type="PANTHER" id="PTHR28620:SF1">
    <property type="entry name" value="CENP-V_GFA DOMAIN-CONTAINING PROTEIN"/>
    <property type="match status" value="1"/>
</dbReference>
<dbReference type="SUPFAM" id="SSF51316">
    <property type="entry name" value="Mss4-like"/>
    <property type="match status" value="1"/>
</dbReference>
<evidence type="ECO:0000313" key="6">
    <source>
        <dbReference type="Proteomes" id="UP000247810"/>
    </source>
</evidence>